<dbReference type="GO" id="GO:0004177">
    <property type="term" value="F:aminopeptidase activity"/>
    <property type="evidence" value="ECO:0007669"/>
    <property type="project" value="UniProtKB-KW"/>
</dbReference>
<dbReference type="InterPro" id="IPR043472">
    <property type="entry name" value="Macro_dom-like"/>
</dbReference>
<comment type="catalytic activity">
    <reaction evidence="1 8">
        <text>Release of an N-terminal amino acid, Xaa-|-Yaa-, in which Xaa is preferably Leu, but may be other amino acids including Pro although not Arg or Lys, and Yaa may be Pro. Amino acid amides and methyl esters are also readily hydrolyzed, but rates on arylamides are exceedingly low.</text>
        <dbReference type="EC" id="3.4.11.1"/>
    </reaction>
</comment>
<evidence type="ECO:0000256" key="7">
    <source>
        <dbReference type="ARBA" id="ARBA00023211"/>
    </source>
</evidence>
<evidence type="ECO:0000313" key="11">
    <source>
        <dbReference type="Proteomes" id="UP001597128"/>
    </source>
</evidence>
<dbReference type="RefSeq" id="WP_379057084.1">
    <property type="nucleotide sequence ID" value="NZ_JBHTKB010000001.1"/>
</dbReference>
<evidence type="ECO:0000259" key="9">
    <source>
        <dbReference type="PROSITE" id="PS00631"/>
    </source>
</evidence>
<dbReference type="PANTHER" id="PTHR11963">
    <property type="entry name" value="LEUCINE AMINOPEPTIDASE-RELATED"/>
    <property type="match status" value="1"/>
</dbReference>
<feature type="domain" description="Cytosol aminopeptidase" evidence="9">
    <location>
        <begin position="344"/>
        <end position="351"/>
    </location>
</feature>
<organism evidence="10 11">
    <name type="scientific">Methylophilus luteus</name>
    <dbReference type="NCBI Taxonomy" id="640108"/>
    <lineage>
        <taxon>Bacteria</taxon>
        <taxon>Pseudomonadati</taxon>
        <taxon>Pseudomonadota</taxon>
        <taxon>Betaproteobacteria</taxon>
        <taxon>Nitrosomonadales</taxon>
        <taxon>Methylophilaceae</taxon>
        <taxon>Methylophilus</taxon>
    </lineage>
</organism>
<name>A0ABW3F8V9_9PROT</name>
<accession>A0ABW3F8V9</accession>
<keyword evidence="7 8" id="KW-0464">Manganese</keyword>
<keyword evidence="5 8" id="KW-0645">Protease</keyword>
<dbReference type="InterPro" id="IPR023042">
    <property type="entry name" value="Peptidase_M17_leu_NH2_pept"/>
</dbReference>
<dbReference type="InterPro" id="IPR008283">
    <property type="entry name" value="Peptidase_M17_N"/>
</dbReference>
<feature type="binding site" evidence="8">
    <location>
        <position position="346"/>
    </location>
    <ligand>
        <name>Mn(2+)</name>
        <dbReference type="ChEBI" id="CHEBI:29035"/>
        <label>1</label>
    </ligand>
</feature>
<comment type="subcellular location">
    <subcellularLocation>
        <location evidence="8">Cytoplasm</location>
    </subcellularLocation>
</comment>
<keyword evidence="4 8" id="KW-0031">Aminopeptidase</keyword>
<keyword evidence="8" id="KW-0963">Cytoplasm</keyword>
<keyword evidence="11" id="KW-1185">Reference proteome</keyword>
<dbReference type="Pfam" id="PF00883">
    <property type="entry name" value="Peptidase_M17"/>
    <property type="match status" value="1"/>
</dbReference>
<evidence type="ECO:0000313" key="10">
    <source>
        <dbReference type="EMBL" id="MFD0913710.1"/>
    </source>
</evidence>
<evidence type="ECO:0000256" key="4">
    <source>
        <dbReference type="ARBA" id="ARBA00022438"/>
    </source>
</evidence>
<comment type="cofactor">
    <cofactor evidence="8">
        <name>Mn(2+)</name>
        <dbReference type="ChEBI" id="CHEBI:29035"/>
    </cofactor>
    <text evidence="8">Binds 2 manganese ions per subunit.</text>
</comment>
<dbReference type="Pfam" id="PF02789">
    <property type="entry name" value="Peptidase_M17_N"/>
    <property type="match status" value="1"/>
</dbReference>
<dbReference type="EMBL" id="JBHTKB010000001">
    <property type="protein sequence ID" value="MFD0913710.1"/>
    <property type="molecule type" value="Genomic_DNA"/>
</dbReference>
<dbReference type="EC" id="3.4.11.10" evidence="8"/>
<dbReference type="NCBIfam" id="NF002077">
    <property type="entry name" value="PRK00913.2-4"/>
    <property type="match status" value="1"/>
</dbReference>
<dbReference type="SUPFAM" id="SSF52949">
    <property type="entry name" value="Macro domain-like"/>
    <property type="match status" value="1"/>
</dbReference>
<comment type="function">
    <text evidence="8">Presumably involved in the processing and regular turnover of intracellular proteins. Catalyzes the removal of unsubstituted N-terminal amino acids from various peptides.</text>
</comment>
<feature type="binding site" evidence="8">
    <location>
        <position position="287"/>
    </location>
    <ligand>
        <name>Mn(2+)</name>
        <dbReference type="ChEBI" id="CHEBI:29035"/>
        <label>2</label>
    </ligand>
</feature>
<evidence type="ECO:0000256" key="3">
    <source>
        <dbReference type="ARBA" id="ARBA00009528"/>
    </source>
</evidence>
<dbReference type="HAMAP" id="MF_00181">
    <property type="entry name" value="Cytosol_peptidase_M17"/>
    <property type="match status" value="1"/>
</dbReference>
<dbReference type="CDD" id="cd00433">
    <property type="entry name" value="Peptidase_M17"/>
    <property type="match status" value="1"/>
</dbReference>
<feature type="binding site" evidence="8">
    <location>
        <position position="348"/>
    </location>
    <ligand>
        <name>Mn(2+)</name>
        <dbReference type="ChEBI" id="CHEBI:29035"/>
        <label>2</label>
    </ligand>
</feature>
<reference evidence="11" key="1">
    <citation type="journal article" date="2019" name="Int. J. Syst. Evol. Microbiol.">
        <title>The Global Catalogue of Microorganisms (GCM) 10K type strain sequencing project: providing services to taxonomists for standard genome sequencing and annotation.</title>
        <authorList>
            <consortium name="The Broad Institute Genomics Platform"/>
            <consortium name="The Broad Institute Genome Sequencing Center for Infectious Disease"/>
            <person name="Wu L."/>
            <person name="Ma J."/>
        </authorList>
    </citation>
    <scope>NUCLEOTIDE SEQUENCE [LARGE SCALE GENOMIC DNA]</scope>
    <source>
        <strain evidence="11">CCUG 58412</strain>
    </source>
</reference>
<feature type="binding site" evidence="8">
    <location>
        <position position="269"/>
    </location>
    <ligand>
        <name>Mn(2+)</name>
        <dbReference type="ChEBI" id="CHEBI:29035"/>
        <label>1</label>
    </ligand>
</feature>
<dbReference type="SUPFAM" id="SSF53187">
    <property type="entry name" value="Zn-dependent exopeptidases"/>
    <property type="match status" value="1"/>
</dbReference>
<evidence type="ECO:0000256" key="2">
    <source>
        <dbReference type="ARBA" id="ARBA00000967"/>
    </source>
</evidence>
<proteinExistence type="inferred from homology"/>
<dbReference type="NCBIfam" id="NF002073">
    <property type="entry name" value="PRK00913.1-2"/>
    <property type="match status" value="1"/>
</dbReference>
<dbReference type="InterPro" id="IPR000819">
    <property type="entry name" value="Peptidase_M17_C"/>
</dbReference>
<evidence type="ECO:0000256" key="1">
    <source>
        <dbReference type="ARBA" id="ARBA00000135"/>
    </source>
</evidence>
<dbReference type="PANTHER" id="PTHR11963:SF23">
    <property type="entry name" value="CYTOSOL AMINOPEPTIDASE"/>
    <property type="match status" value="1"/>
</dbReference>
<dbReference type="Gene3D" id="3.40.630.10">
    <property type="entry name" value="Zn peptidases"/>
    <property type="match status" value="1"/>
</dbReference>
<dbReference type="NCBIfam" id="NF002074">
    <property type="entry name" value="PRK00913.1-4"/>
    <property type="match status" value="1"/>
</dbReference>
<dbReference type="InterPro" id="IPR011356">
    <property type="entry name" value="Leucine_aapep/pepB"/>
</dbReference>
<keyword evidence="6 8" id="KW-0378">Hydrolase</keyword>
<feature type="active site" evidence="8">
    <location>
        <position position="350"/>
    </location>
</feature>
<dbReference type="EC" id="3.4.11.1" evidence="8"/>
<comment type="catalytic activity">
    <reaction evidence="2 8">
        <text>Release of an N-terminal amino acid, preferentially leucine, but not glutamic or aspartic acids.</text>
        <dbReference type="EC" id="3.4.11.10"/>
    </reaction>
</comment>
<comment type="caution">
    <text evidence="10">The sequence shown here is derived from an EMBL/GenBank/DDBJ whole genome shotgun (WGS) entry which is preliminary data.</text>
</comment>
<dbReference type="PRINTS" id="PR00481">
    <property type="entry name" value="LAMNOPPTDASE"/>
</dbReference>
<feature type="binding site" evidence="8">
    <location>
        <position position="269"/>
    </location>
    <ligand>
        <name>Mn(2+)</name>
        <dbReference type="ChEBI" id="CHEBI:29035"/>
        <label>2</label>
    </ligand>
</feature>
<sequence length="495" mass="52391">MEFSIKSTAPEKLRSDCLLVGVYEGRKLTDLAKSVDEISGKAITLALKSGDMEGKSGSTLLLRQLSGIAASRVLLVGLGKAEDSNLRTLRNAFRAALRALPPGVVSLATDFAGLPLKKTDSHAKAAALAEVALDAGYQVNAVKEKKAEPKPLQQITLLVNKDAADAVNAGLLQGQSVGNGVTLAKDLGNLPPNICTPSYLGKQAEKLAKDYGFKVEVLEEAEIEKLKMGSFLGVTRGSDEPPRFIVLQHLKGKKSQKPVVLVGKGITFDTGGISLKPGADMDEMKYDMCGAASVLGVFKAIGELDLPLNVVGLIPTCENMPSGRATKPGDVLTSMSGLTIEVLNTDAEGRLILCDALTYAERFEPSAVIDIATLTGACVIALGHHPSGLFANNDSLARKLLDAGEKASDRAWQMPLWDEYQGQLDSNFADMGNIGGRAGGSITAACFLSRFAKKYDWAHLDIAGTAWKSGKEKGATGRPVPLLVTYLVQQAQEKA</sequence>
<keyword evidence="8" id="KW-0479">Metal-binding</keyword>
<dbReference type="Gene3D" id="3.40.220.10">
    <property type="entry name" value="Leucine Aminopeptidase, subunit E, domain 1"/>
    <property type="match status" value="1"/>
</dbReference>
<feature type="active site" evidence="8">
    <location>
        <position position="276"/>
    </location>
</feature>
<dbReference type="Proteomes" id="UP001597128">
    <property type="component" value="Unassembled WGS sequence"/>
</dbReference>
<comment type="similarity">
    <text evidence="3 8">Belongs to the peptidase M17 family.</text>
</comment>
<protein>
    <recommendedName>
        <fullName evidence="8">Probable cytosol aminopeptidase</fullName>
        <ecNumber evidence="8">3.4.11.1</ecNumber>
    </recommendedName>
    <alternativeName>
        <fullName evidence="8">Leucine aminopeptidase</fullName>
        <shortName evidence="8">LAP</shortName>
        <ecNumber evidence="8">3.4.11.10</ecNumber>
    </alternativeName>
    <alternativeName>
        <fullName evidence="8">Leucyl aminopeptidase</fullName>
    </alternativeName>
</protein>
<feature type="binding site" evidence="8">
    <location>
        <position position="348"/>
    </location>
    <ligand>
        <name>Mn(2+)</name>
        <dbReference type="ChEBI" id="CHEBI:29035"/>
        <label>1</label>
    </ligand>
</feature>
<evidence type="ECO:0000256" key="5">
    <source>
        <dbReference type="ARBA" id="ARBA00022670"/>
    </source>
</evidence>
<feature type="binding site" evidence="8">
    <location>
        <position position="264"/>
    </location>
    <ligand>
        <name>Mn(2+)</name>
        <dbReference type="ChEBI" id="CHEBI:29035"/>
        <label>2</label>
    </ligand>
</feature>
<dbReference type="PROSITE" id="PS00631">
    <property type="entry name" value="CYTOSOL_AP"/>
    <property type="match status" value="1"/>
</dbReference>
<evidence type="ECO:0000256" key="8">
    <source>
        <dbReference type="HAMAP-Rule" id="MF_00181"/>
    </source>
</evidence>
<gene>
    <name evidence="8" type="primary">pepA</name>
    <name evidence="10" type="ORF">ACFQ1Z_09160</name>
</gene>
<evidence type="ECO:0000256" key="6">
    <source>
        <dbReference type="ARBA" id="ARBA00022801"/>
    </source>
</evidence>